<protein>
    <submittedName>
        <fullName evidence="7">C-type cytochrome</fullName>
    </submittedName>
</protein>
<feature type="domain" description="Cytochrome c" evidence="6">
    <location>
        <begin position="301"/>
        <end position="392"/>
    </location>
</feature>
<feature type="transmembrane region" description="Helical" evidence="5">
    <location>
        <begin position="30"/>
        <end position="52"/>
    </location>
</feature>
<gene>
    <name evidence="7" type="ORF">E4Q23_20300</name>
</gene>
<keyword evidence="5" id="KW-0812">Transmembrane</keyword>
<dbReference type="Pfam" id="PF13442">
    <property type="entry name" value="Cytochrome_CBB3"/>
    <property type="match status" value="1"/>
</dbReference>
<dbReference type="InterPro" id="IPR015943">
    <property type="entry name" value="WD40/YVTN_repeat-like_dom_sf"/>
</dbReference>
<keyword evidence="8" id="KW-1185">Reference proteome</keyword>
<keyword evidence="5" id="KW-0472">Membrane</keyword>
<comment type="caution">
    <text evidence="7">The sequence shown here is derived from an EMBL/GenBank/DDBJ whole genome shotgun (WGS) entry which is preliminary data.</text>
</comment>
<name>A0ABX1U4C8_9PROT</name>
<evidence type="ECO:0000256" key="1">
    <source>
        <dbReference type="ARBA" id="ARBA00022617"/>
    </source>
</evidence>
<keyword evidence="1 4" id="KW-0349">Heme</keyword>
<sequence length="412" mass="44011">MDSATFALVVPRAPVIRRNHRRIGHPMNTFALLAARYLAGLLFVVPLAAVAAPEMGRIFALASASGSDGVLVANKQGLYLAQPDGRLSLRVKRDGGFVALAADPSDAKILYASGTSDGLLRSDDGGSQWQRQSQGGPERFTALTVSPTDGKRLYGVADGIYHSTDSGRTWTRSGDAPEKLMNISASPTGLYAGTEEGLRFSTDGGTSWRPASMLRIPVTMVSAEPDGTLYSFQFGQGFLKAHEPELAWTPLANSFGGQAIMVMARNGTRLFAATHIGRLFVSADDGRSWQAISGARGPQSAAEKRGEKLFAENCQACHGAVGIGEAPQFGKSLQGLAPALDDTAHAWHHSDQQLQNTILKGSPVPNSRMVAFEGRLSARDAEDVVAYMKSLWNERALRCQGAKHMDPGCMTH</sequence>
<reference evidence="7 8" key="1">
    <citation type="submission" date="2019-03" db="EMBL/GenBank/DDBJ databases">
        <title>Metabolic reconstructions from genomes of highly enriched 'Candidatus Accumulibacter' and 'Candidatus Competibacter' bioreactor populations.</title>
        <authorList>
            <person name="Annavajhala M.K."/>
            <person name="Welles L."/>
            <person name="Abbas B."/>
            <person name="Sorokin D."/>
            <person name="Park H."/>
            <person name="Van Loosdrecht M."/>
            <person name="Chandran K."/>
        </authorList>
    </citation>
    <scope>NUCLEOTIDE SEQUENCE [LARGE SCALE GENOMIC DNA]</scope>
    <source>
        <strain evidence="7 8">SBR_S</strain>
    </source>
</reference>
<proteinExistence type="predicted"/>
<evidence type="ECO:0000259" key="6">
    <source>
        <dbReference type="PROSITE" id="PS51007"/>
    </source>
</evidence>
<keyword evidence="5" id="KW-1133">Transmembrane helix</keyword>
<keyword evidence="2 4" id="KW-0479">Metal-binding</keyword>
<dbReference type="PANTHER" id="PTHR43739">
    <property type="entry name" value="XYLOGLUCANASE (EUROFUNG)"/>
    <property type="match status" value="1"/>
</dbReference>
<dbReference type="InterPro" id="IPR052025">
    <property type="entry name" value="Xyloglucanase_GH74"/>
</dbReference>
<dbReference type="EMBL" id="SPMY01000077">
    <property type="protein sequence ID" value="NMQ29890.1"/>
    <property type="molecule type" value="Genomic_DNA"/>
</dbReference>
<dbReference type="Proteomes" id="UP000749010">
    <property type="component" value="Unassembled WGS sequence"/>
</dbReference>
<dbReference type="SUPFAM" id="SSF46626">
    <property type="entry name" value="Cytochrome c"/>
    <property type="match status" value="1"/>
</dbReference>
<dbReference type="InterPro" id="IPR009056">
    <property type="entry name" value="Cyt_c-like_dom"/>
</dbReference>
<evidence type="ECO:0000256" key="5">
    <source>
        <dbReference type="SAM" id="Phobius"/>
    </source>
</evidence>
<accession>A0ABX1U4C8</accession>
<dbReference type="PROSITE" id="PS51007">
    <property type="entry name" value="CYTC"/>
    <property type="match status" value="1"/>
</dbReference>
<organism evidence="7 8">
    <name type="scientific">Candidatus Accumulibacter phosphatis</name>
    <dbReference type="NCBI Taxonomy" id="327160"/>
    <lineage>
        <taxon>Bacteria</taxon>
        <taxon>Pseudomonadati</taxon>
        <taxon>Pseudomonadota</taxon>
        <taxon>Betaproteobacteria</taxon>
        <taxon>Candidatus Accumulibacter</taxon>
    </lineage>
</organism>
<dbReference type="InterPro" id="IPR036909">
    <property type="entry name" value="Cyt_c-like_dom_sf"/>
</dbReference>
<dbReference type="SUPFAM" id="SSF110296">
    <property type="entry name" value="Oligoxyloglucan reducing end-specific cellobiohydrolase"/>
    <property type="match status" value="1"/>
</dbReference>
<evidence type="ECO:0000256" key="4">
    <source>
        <dbReference type="PROSITE-ProRule" id="PRU00433"/>
    </source>
</evidence>
<evidence type="ECO:0000313" key="8">
    <source>
        <dbReference type="Proteomes" id="UP000749010"/>
    </source>
</evidence>
<dbReference type="CDD" id="cd15482">
    <property type="entry name" value="Sialidase_non-viral"/>
    <property type="match status" value="1"/>
</dbReference>
<evidence type="ECO:0000313" key="7">
    <source>
        <dbReference type="EMBL" id="NMQ29890.1"/>
    </source>
</evidence>
<dbReference type="PANTHER" id="PTHR43739:SF5">
    <property type="entry name" value="EXO-ALPHA-SIALIDASE"/>
    <property type="match status" value="1"/>
</dbReference>
<evidence type="ECO:0000256" key="2">
    <source>
        <dbReference type="ARBA" id="ARBA00022723"/>
    </source>
</evidence>
<dbReference type="Gene3D" id="1.10.760.10">
    <property type="entry name" value="Cytochrome c-like domain"/>
    <property type="match status" value="1"/>
</dbReference>
<dbReference type="Gene3D" id="2.130.10.10">
    <property type="entry name" value="YVTN repeat-like/Quinoprotein amine dehydrogenase"/>
    <property type="match status" value="1"/>
</dbReference>
<evidence type="ECO:0000256" key="3">
    <source>
        <dbReference type="ARBA" id="ARBA00023004"/>
    </source>
</evidence>
<keyword evidence="3 4" id="KW-0408">Iron</keyword>